<dbReference type="EC" id="5.2.1.8" evidence="2"/>
<dbReference type="PROSITE" id="PS01096">
    <property type="entry name" value="PPIC_PPIASE_1"/>
    <property type="match status" value="1"/>
</dbReference>
<dbReference type="PROSITE" id="PS50198">
    <property type="entry name" value="PPIC_PPIASE_2"/>
    <property type="match status" value="1"/>
</dbReference>
<dbReference type="RefSeq" id="WP_080023587.1">
    <property type="nucleotide sequence ID" value="NZ_LTAY01000059.1"/>
</dbReference>
<dbReference type="PANTHER" id="PTHR47245">
    <property type="entry name" value="PEPTIDYLPROLYL ISOMERASE"/>
    <property type="match status" value="1"/>
</dbReference>
<reference evidence="8 9" key="1">
    <citation type="submission" date="2016-02" db="EMBL/GenBank/DDBJ databases">
        <title>Genome sequence of Clostridium thermobutyricum DSM 4928.</title>
        <authorList>
            <person name="Poehlein A."/>
            <person name="Daniel R."/>
        </authorList>
    </citation>
    <scope>NUCLEOTIDE SEQUENCE [LARGE SCALE GENOMIC DNA]</scope>
    <source>
        <strain evidence="8 9">DSM 4928</strain>
    </source>
</reference>
<dbReference type="InterPro" id="IPR050245">
    <property type="entry name" value="PrsA_foldase"/>
</dbReference>
<dbReference type="InterPro" id="IPR000297">
    <property type="entry name" value="PPIase_PpiC"/>
</dbReference>
<sequence>MGKVKSLVAIGIVALVSLSIVGCKMVQKTPEAIQKEVLAKVGDQKITRGDLDKAMAPLLAQVKKQYGDNFMDNASVKQQYIEAETEQLNGMVDQAIVLQEAVKLKTVPSDADLQKQIDERIKFMEQMYGGQEGYQNALKQAGLTQEEFQKQIKDQIIINNTLENYVYKDIKVTDQQAQDYYNKNKMEFTTKDSGADVSHILVKTKEEAEKIEADLKKDNGKNFAELAKQYSQDPGSKDKGGSLGFVNYDSTQLVQPFMQALRTLTKNGEISQPVQSQYGWHIIKVENVKLAFQPFKDVQKQIIEQLTQQQQQTKLNTDLENWKKDLNVKIYTDKLNK</sequence>
<keyword evidence="4 6" id="KW-0697">Rotamase</keyword>
<proteinExistence type="predicted"/>
<protein>
    <recommendedName>
        <fullName evidence="2">peptidylprolyl isomerase</fullName>
        <ecNumber evidence="2">5.2.1.8</ecNumber>
    </recommendedName>
</protein>
<keyword evidence="5 6" id="KW-0413">Isomerase</keyword>
<dbReference type="SUPFAM" id="SSF54534">
    <property type="entry name" value="FKBP-like"/>
    <property type="match status" value="1"/>
</dbReference>
<dbReference type="Pfam" id="PF13624">
    <property type="entry name" value="SurA_N_3"/>
    <property type="match status" value="1"/>
</dbReference>
<dbReference type="PROSITE" id="PS51257">
    <property type="entry name" value="PROKAR_LIPOPROTEIN"/>
    <property type="match status" value="1"/>
</dbReference>
<dbReference type="Gene3D" id="1.10.4030.10">
    <property type="entry name" value="Porin chaperone SurA, peptide-binding domain"/>
    <property type="match status" value="1"/>
</dbReference>
<keyword evidence="3" id="KW-0732">Signal</keyword>
<dbReference type="InterPro" id="IPR027304">
    <property type="entry name" value="Trigger_fact/SurA_dom_sf"/>
</dbReference>
<evidence type="ECO:0000313" key="9">
    <source>
        <dbReference type="Proteomes" id="UP000191448"/>
    </source>
</evidence>
<gene>
    <name evidence="8" type="primary">prsA1_2</name>
    <name evidence="8" type="ORF">CLTHE_23450</name>
</gene>
<evidence type="ECO:0000256" key="4">
    <source>
        <dbReference type="ARBA" id="ARBA00023110"/>
    </source>
</evidence>
<evidence type="ECO:0000256" key="6">
    <source>
        <dbReference type="PROSITE-ProRule" id="PRU00278"/>
    </source>
</evidence>
<evidence type="ECO:0000313" key="8">
    <source>
        <dbReference type="EMBL" id="OPX47106.1"/>
    </source>
</evidence>
<dbReference type="InterPro" id="IPR046357">
    <property type="entry name" value="PPIase_dom_sf"/>
</dbReference>
<dbReference type="InterPro" id="IPR023058">
    <property type="entry name" value="PPIase_PpiC_CS"/>
</dbReference>
<comment type="catalytic activity">
    <reaction evidence="1">
        <text>[protein]-peptidylproline (omega=180) = [protein]-peptidylproline (omega=0)</text>
        <dbReference type="Rhea" id="RHEA:16237"/>
        <dbReference type="Rhea" id="RHEA-COMP:10747"/>
        <dbReference type="Rhea" id="RHEA-COMP:10748"/>
        <dbReference type="ChEBI" id="CHEBI:83833"/>
        <dbReference type="ChEBI" id="CHEBI:83834"/>
        <dbReference type="EC" id="5.2.1.8"/>
    </reaction>
</comment>
<evidence type="ECO:0000256" key="5">
    <source>
        <dbReference type="ARBA" id="ARBA00023235"/>
    </source>
</evidence>
<dbReference type="Gene3D" id="3.10.50.40">
    <property type="match status" value="1"/>
</dbReference>
<dbReference type="Proteomes" id="UP000191448">
    <property type="component" value="Unassembled WGS sequence"/>
</dbReference>
<dbReference type="Pfam" id="PF00639">
    <property type="entry name" value="Rotamase"/>
    <property type="match status" value="1"/>
</dbReference>
<dbReference type="NCBIfam" id="NF000809">
    <property type="entry name" value="PRK00059.1"/>
    <property type="match status" value="1"/>
</dbReference>
<dbReference type="PANTHER" id="PTHR47245:SF1">
    <property type="entry name" value="FOLDASE PROTEIN PRSA"/>
    <property type="match status" value="1"/>
</dbReference>
<accession>A0A1V4SUF9</accession>
<evidence type="ECO:0000256" key="3">
    <source>
        <dbReference type="ARBA" id="ARBA00022729"/>
    </source>
</evidence>
<feature type="domain" description="PpiC" evidence="7">
    <location>
        <begin position="192"/>
        <end position="287"/>
    </location>
</feature>
<dbReference type="OrthoDB" id="14196at2"/>
<comment type="caution">
    <text evidence="8">The sequence shown here is derived from an EMBL/GenBank/DDBJ whole genome shotgun (WGS) entry which is preliminary data.</text>
</comment>
<organism evidence="8 9">
    <name type="scientific">Clostridium thermobutyricum DSM 4928</name>
    <dbReference type="NCBI Taxonomy" id="1121339"/>
    <lineage>
        <taxon>Bacteria</taxon>
        <taxon>Bacillati</taxon>
        <taxon>Bacillota</taxon>
        <taxon>Clostridia</taxon>
        <taxon>Eubacteriales</taxon>
        <taxon>Clostridiaceae</taxon>
        <taxon>Clostridium</taxon>
    </lineage>
</organism>
<name>A0A1V4SUF9_9CLOT</name>
<evidence type="ECO:0000256" key="1">
    <source>
        <dbReference type="ARBA" id="ARBA00000971"/>
    </source>
</evidence>
<dbReference type="AlphaFoldDB" id="A0A1V4SUF9"/>
<evidence type="ECO:0000259" key="7">
    <source>
        <dbReference type="PROSITE" id="PS50198"/>
    </source>
</evidence>
<evidence type="ECO:0000256" key="2">
    <source>
        <dbReference type="ARBA" id="ARBA00013194"/>
    </source>
</evidence>
<dbReference type="EMBL" id="LTAY01000059">
    <property type="protein sequence ID" value="OPX47106.1"/>
    <property type="molecule type" value="Genomic_DNA"/>
</dbReference>
<dbReference type="GO" id="GO:0003755">
    <property type="term" value="F:peptidyl-prolyl cis-trans isomerase activity"/>
    <property type="evidence" value="ECO:0007669"/>
    <property type="project" value="UniProtKB-KW"/>
</dbReference>
<dbReference type="SUPFAM" id="SSF109998">
    <property type="entry name" value="Triger factor/SurA peptide-binding domain-like"/>
    <property type="match status" value="1"/>
</dbReference>